<dbReference type="Pfam" id="PF07137">
    <property type="entry name" value="VDE"/>
    <property type="match status" value="1"/>
</dbReference>
<dbReference type="Proteomes" id="UP000000759">
    <property type="component" value="Chromosome 1"/>
</dbReference>
<protein>
    <submittedName>
        <fullName evidence="4">Violaxanthin deepoxidase-related, chloroplast</fullName>
    </submittedName>
</protein>
<dbReference type="STRING" id="556484.B7FR37"/>
<evidence type="ECO:0000259" key="3">
    <source>
        <dbReference type="Pfam" id="PF07137"/>
    </source>
</evidence>
<feature type="compositionally biased region" description="Polar residues" evidence="1">
    <location>
        <begin position="48"/>
        <end position="67"/>
    </location>
</feature>
<evidence type="ECO:0000313" key="5">
    <source>
        <dbReference type="Proteomes" id="UP000000759"/>
    </source>
</evidence>
<feature type="signal peptide" evidence="2">
    <location>
        <begin position="1"/>
        <end position="23"/>
    </location>
</feature>
<dbReference type="InterPro" id="IPR044682">
    <property type="entry name" value="VDE"/>
</dbReference>
<dbReference type="Gene3D" id="2.40.128.20">
    <property type="match status" value="1"/>
</dbReference>
<name>B7FR37_PHATC</name>
<dbReference type="HOGENOM" id="CLU_033125_0_0_1"/>
<reference evidence="4 5" key="1">
    <citation type="journal article" date="2008" name="Nature">
        <title>The Phaeodactylum genome reveals the evolutionary history of diatom genomes.</title>
        <authorList>
            <person name="Bowler C."/>
            <person name="Allen A.E."/>
            <person name="Badger J.H."/>
            <person name="Grimwood J."/>
            <person name="Jabbari K."/>
            <person name="Kuo A."/>
            <person name="Maheswari U."/>
            <person name="Martens C."/>
            <person name="Maumus F."/>
            <person name="Otillar R.P."/>
            <person name="Rayko E."/>
            <person name="Salamov A."/>
            <person name="Vandepoele K."/>
            <person name="Beszteri B."/>
            <person name="Gruber A."/>
            <person name="Heijde M."/>
            <person name="Katinka M."/>
            <person name="Mock T."/>
            <person name="Valentin K."/>
            <person name="Verret F."/>
            <person name="Berges J.A."/>
            <person name="Brownlee C."/>
            <person name="Cadoret J.P."/>
            <person name="Chiovitti A."/>
            <person name="Choi C.J."/>
            <person name="Coesel S."/>
            <person name="De Martino A."/>
            <person name="Detter J.C."/>
            <person name="Durkin C."/>
            <person name="Falciatore A."/>
            <person name="Fournet J."/>
            <person name="Haruta M."/>
            <person name="Huysman M.J."/>
            <person name="Jenkins B.D."/>
            <person name="Jiroutova K."/>
            <person name="Jorgensen R.E."/>
            <person name="Joubert Y."/>
            <person name="Kaplan A."/>
            <person name="Kroger N."/>
            <person name="Kroth P.G."/>
            <person name="La Roche J."/>
            <person name="Lindquist E."/>
            <person name="Lommer M."/>
            <person name="Martin-Jezequel V."/>
            <person name="Lopez P.J."/>
            <person name="Lucas S."/>
            <person name="Mangogna M."/>
            <person name="McGinnis K."/>
            <person name="Medlin L.K."/>
            <person name="Montsant A."/>
            <person name="Oudot-Le Secq M.P."/>
            <person name="Napoli C."/>
            <person name="Obornik M."/>
            <person name="Parker M.S."/>
            <person name="Petit J.L."/>
            <person name="Porcel B.M."/>
            <person name="Poulsen N."/>
            <person name="Robison M."/>
            <person name="Rychlewski L."/>
            <person name="Rynearson T.A."/>
            <person name="Schmutz J."/>
            <person name="Shapiro H."/>
            <person name="Siaut M."/>
            <person name="Stanley M."/>
            <person name="Sussman M.R."/>
            <person name="Taylor A.R."/>
            <person name="Vardi A."/>
            <person name="von Dassow P."/>
            <person name="Vyverman W."/>
            <person name="Willis A."/>
            <person name="Wyrwicz L.S."/>
            <person name="Rokhsar D.S."/>
            <person name="Weissenbach J."/>
            <person name="Armbrust E.V."/>
            <person name="Green B.R."/>
            <person name="Van de Peer Y."/>
            <person name="Grigoriev I.V."/>
        </authorList>
    </citation>
    <scope>NUCLEOTIDE SEQUENCE [LARGE SCALE GENOMIC DNA]</scope>
    <source>
        <strain evidence="4 5">CCAP 1055/1</strain>
    </source>
</reference>
<dbReference type="RefSeq" id="XP_002177513.1">
    <property type="nucleotide sequence ID" value="XM_002177477.1"/>
</dbReference>
<evidence type="ECO:0000313" key="4">
    <source>
        <dbReference type="EMBL" id="EEC51976.1"/>
    </source>
</evidence>
<accession>B7FR37</accession>
<dbReference type="InParanoid" id="B7FR37"/>
<sequence>MKLHRKGRYRLLVTAVLLGTVCSFVPENLRSGSVRIPRKNANAGSVPGTHTVSKQPSASATRHKVSQTSIDANALPIKNDLIQGPVSANKSIGSITFLLPSSGADEIKTNFGSSSPVGNPSLDEAVRHLANKSQYFSDGRVETRIVYVPIEEQDESVWKDLLETDVLLAMGLQYEADLAFARKLFQQRHDRDAEHRFRQCHFAIDCAQSFPTMVGPYDSENPSFRAKLLPWTKHASGKRLSQQMVALLQRGNSDDFVFAIMLFLNQFSGSSVDWVKHSIDATWEKGPLRNAQEVVSMVSKCGDCVVKCVQDDNCRECLEVLTALDTRDQVASYRTIVSYESDLLKDFSFCILQKNNIFNCDASLPTLPNVQPVATWREQPLTEDIARSLLVGHLNDEAAPESSLRTDISWKVACGANEAYDKFPSQNQLFYPAARGRDLWYDPVFRVETLDGRNVWCKRHYKVRPADIPGTFRFSVLDNGITSNEFWTIVGVADDLSWIVFHYAGAASAVGQRYLGGLLCTADGSLPDESQRPEIWRVLRSAGIQPWDLYTVNNDLTSPGAQEAGPPPLDYFRREVLAKRAASSPHP</sequence>
<dbReference type="GO" id="GO:0010028">
    <property type="term" value="P:xanthophyll cycle"/>
    <property type="evidence" value="ECO:0007669"/>
    <property type="project" value="InterPro"/>
</dbReference>
<dbReference type="KEGG" id="pti:PHATRDRAFT_56450"/>
<dbReference type="PANTHER" id="PTHR33970:SF2">
    <property type="entry name" value="OS01G0716400 PROTEIN"/>
    <property type="match status" value="1"/>
</dbReference>
<gene>
    <name evidence="4" type="primary">VDR</name>
    <name evidence="4" type="ORF">PHATRDRAFT_56450</name>
</gene>
<dbReference type="PaxDb" id="2850-Phatr43240"/>
<dbReference type="InterPro" id="IPR012674">
    <property type="entry name" value="Calycin"/>
</dbReference>
<organism evidence="4 5">
    <name type="scientific">Phaeodactylum tricornutum (strain CCAP 1055/1)</name>
    <dbReference type="NCBI Taxonomy" id="556484"/>
    <lineage>
        <taxon>Eukaryota</taxon>
        <taxon>Sar</taxon>
        <taxon>Stramenopiles</taxon>
        <taxon>Ochrophyta</taxon>
        <taxon>Bacillariophyta</taxon>
        <taxon>Bacillariophyceae</taxon>
        <taxon>Bacillariophycidae</taxon>
        <taxon>Naviculales</taxon>
        <taxon>Phaeodactylaceae</taxon>
        <taxon>Phaeodactylum</taxon>
    </lineage>
</organism>
<keyword evidence="5" id="KW-1185">Reference proteome</keyword>
<dbReference type="InterPro" id="IPR010788">
    <property type="entry name" value="VDE_dom"/>
</dbReference>
<evidence type="ECO:0000256" key="2">
    <source>
        <dbReference type="SAM" id="SignalP"/>
    </source>
</evidence>
<evidence type="ECO:0000256" key="1">
    <source>
        <dbReference type="SAM" id="MobiDB-lite"/>
    </source>
</evidence>
<feature type="chain" id="PRO_5002854908" evidence="2">
    <location>
        <begin position="24"/>
        <end position="587"/>
    </location>
</feature>
<dbReference type="GO" id="GO:0046422">
    <property type="term" value="F:violaxanthin de-epoxidase activity"/>
    <property type="evidence" value="ECO:0007669"/>
    <property type="project" value="InterPro"/>
</dbReference>
<dbReference type="PANTHER" id="PTHR33970">
    <property type="entry name" value="VIOLAXANTHIN DE-EPOXIDASE, CHLOROPLASTIC-RELATED"/>
    <property type="match status" value="1"/>
</dbReference>
<dbReference type="OrthoDB" id="420426at2759"/>
<keyword evidence="2" id="KW-0732">Signal</keyword>
<dbReference type="AlphaFoldDB" id="B7FR37"/>
<dbReference type="EMBL" id="CM000605">
    <property type="protein sequence ID" value="EEC51976.1"/>
    <property type="molecule type" value="Genomic_DNA"/>
</dbReference>
<reference evidence="5" key="2">
    <citation type="submission" date="2008-08" db="EMBL/GenBank/DDBJ databases">
        <authorList>
            <consortium name="Diatom Consortium"/>
            <person name="Grigoriev I."/>
            <person name="Grimwood J."/>
            <person name="Kuo A."/>
            <person name="Otillar R.P."/>
            <person name="Salamov A."/>
            <person name="Detter J.C."/>
            <person name="Lindquist E."/>
            <person name="Shapiro H."/>
            <person name="Lucas S."/>
            <person name="Glavina del Rio T."/>
            <person name="Pitluck S."/>
            <person name="Rokhsar D."/>
            <person name="Bowler C."/>
        </authorList>
    </citation>
    <scope>GENOME REANNOTATION</scope>
    <source>
        <strain evidence="5">CCAP 1055/1</strain>
    </source>
</reference>
<feature type="domain" description="VDE lipocalin" evidence="3">
    <location>
        <begin position="296"/>
        <end position="554"/>
    </location>
</feature>
<feature type="region of interest" description="Disordered" evidence="1">
    <location>
        <begin position="40"/>
        <end position="67"/>
    </location>
</feature>
<proteinExistence type="predicted"/>
<dbReference type="GeneID" id="7196960"/>
<dbReference type="eggNOG" id="ENOG502QUXT">
    <property type="taxonomic scope" value="Eukaryota"/>
</dbReference>